<dbReference type="Proteomes" id="UP001303046">
    <property type="component" value="Unassembled WGS sequence"/>
</dbReference>
<evidence type="ECO:0000256" key="13">
    <source>
        <dbReference type="SAM" id="Phobius"/>
    </source>
</evidence>
<dbReference type="Gene3D" id="2.60.120.200">
    <property type="match status" value="1"/>
</dbReference>
<dbReference type="InterPro" id="IPR008278">
    <property type="entry name" value="4-PPantetheinyl_Trfase_dom"/>
</dbReference>
<feature type="domain" description="L-type lectin-like" evidence="15">
    <location>
        <begin position="40"/>
        <end position="267"/>
    </location>
</feature>
<dbReference type="InterPro" id="IPR013320">
    <property type="entry name" value="ConA-like_dom_sf"/>
</dbReference>
<evidence type="ECO:0000256" key="6">
    <source>
        <dbReference type="ARBA" id="ARBA00022729"/>
    </source>
</evidence>
<evidence type="ECO:0000313" key="17">
    <source>
        <dbReference type="Proteomes" id="UP001303046"/>
    </source>
</evidence>
<dbReference type="SUPFAM" id="SSF49899">
    <property type="entry name" value="Concanavalin A-like lectins/glucanases"/>
    <property type="match status" value="1"/>
</dbReference>
<evidence type="ECO:0000256" key="4">
    <source>
        <dbReference type="ARBA" id="ARBA00022679"/>
    </source>
</evidence>
<keyword evidence="7 13" id="KW-1133">Transmembrane helix</keyword>
<evidence type="ECO:0000256" key="2">
    <source>
        <dbReference type="ARBA" id="ARBA00006195"/>
    </source>
</evidence>
<gene>
    <name evidence="16" type="primary">Necator_chrX.g21832</name>
    <name evidence="16" type="ORF">RB195_021671</name>
</gene>
<comment type="similarity">
    <text evidence="2">Belongs to the P-Pant transferase superfamily. AcpS family.</text>
</comment>
<organism evidence="16 17">
    <name type="scientific">Necator americanus</name>
    <name type="common">Human hookworm</name>
    <dbReference type="NCBI Taxonomy" id="51031"/>
    <lineage>
        <taxon>Eukaryota</taxon>
        <taxon>Metazoa</taxon>
        <taxon>Ecdysozoa</taxon>
        <taxon>Nematoda</taxon>
        <taxon>Chromadorea</taxon>
        <taxon>Rhabditida</taxon>
        <taxon>Rhabditina</taxon>
        <taxon>Rhabditomorpha</taxon>
        <taxon>Strongyloidea</taxon>
        <taxon>Ancylostomatidae</taxon>
        <taxon>Bunostominae</taxon>
        <taxon>Necator</taxon>
    </lineage>
</organism>
<proteinExistence type="inferred from homology"/>
<evidence type="ECO:0000256" key="7">
    <source>
        <dbReference type="ARBA" id="ARBA00022989"/>
    </source>
</evidence>
<sequence>MWRVLLLLGVVTADAPSASPTAAEALAQNIDGTSVHEFRGYYKREHSLTRPYQGAGMEIPFWNIQGSAMVSSQQIRLTTDEQSRQGAIWNMQQVWSRDWELQISFKVSGSTGDLFGDGMAIWYVSEPNQMGPVFGGKDYFRGLGVFLDTYSNHNGPHSHSHPYISAMVSDGTLHYDHDKDGTHTQLGGEHTGCEAKFRNKDRETQILIRYVGDTLSIFTDIAGNYEWSLCFSVNNVQLPTGYYFGISAATGDLSDNHDVIGVKMFEQEFAHVDRAGETNRRDIVPQAEFKAAPRDHIEDPRPSKLGWFGTIMLVIVGIVVLVGGLGFGGGVQQAGELSFHLVRHVQGHPDHTCTRIASHPQRRNMTAECKCNRWVVSVQKAFENDQFEMHYRKAVQCITAEDFADIAKKQHREDVLQCIIGRLFLRHATHLFTGTPWEEIEFGRTEKGKPYLINPPNTTFGLNITHQGDYVGFASSCTSKIGVDLMRLDKERAGKTADEYINSMAKSASPDELKMMRGQPTEAMKMTMFYRYWCLKEAILKATGDGILDDLSRINFQVDMSDRYRPGCFVTSTTVLLDGKLQNQWIFEETFADGNHAAAVCKEKALPRWCVFKRDPDAKIFFSKIPFANLLEHAVILNPLPNDGLEAYDEFIKKPRKTF</sequence>
<evidence type="ECO:0000256" key="8">
    <source>
        <dbReference type="ARBA" id="ARBA00023136"/>
    </source>
</evidence>
<evidence type="ECO:0000256" key="14">
    <source>
        <dbReference type="SAM" id="SignalP"/>
    </source>
</evidence>
<dbReference type="Pfam" id="PF22624">
    <property type="entry name" value="AASDHPPT_N"/>
    <property type="match status" value="1"/>
</dbReference>
<evidence type="ECO:0000313" key="16">
    <source>
        <dbReference type="EMBL" id="KAK6760277.1"/>
    </source>
</evidence>
<evidence type="ECO:0000256" key="1">
    <source>
        <dbReference type="ARBA" id="ARBA00004479"/>
    </source>
</evidence>
<dbReference type="PANTHER" id="PTHR12223:SF45">
    <property type="entry name" value="RE50040P"/>
    <property type="match status" value="1"/>
</dbReference>
<evidence type="ECO:0000256" key="11">
    <source>
        <dbReference type="ARBA" id="ARBA00048641"/>
    </source>
</evidence>
<evidence type="ECO:0000256" key="12">
    <source>
        <dbReference type="ARBA" id="ARBA00048794"/>
    </source>
</evidence>
<evidence type="ECO:0000256" key="10">
    <source>
        <dbReference type="ARBA" id="ARBA00033443"/>
    </source>
</evidence>
<evidence type="ECO:0000259" key="15">
    <source>
        <dbReference type="PROSITE" id="PS51328"/>
    </source>
</evidence>
<keyword evidence="6 14" id="KW-0732">Signal</keyword>
<dbReference type="EMBL" id="JAVFWL010000006">
    <property type="protein sequence ID" value="KAK6760277.1"/>
    <property type="molecule type" value="Genomic_DNA"/>
</dbReference>
<feature type="transmembrane region" description="Helical" evidence="13">
    <location>
        <begin position="305"/>
        <end position="327"/>
    </location>
</feature>
<feature type="chain" id="PRO_5046262153" description="L-aminoadipate-semialdehyde dehydrogenase-phosphopantetheinyl transferase" evidence="14">
    <location>
        <begin position="18"/>
        <end position="659"/>
    </location>
</feature>
<keyword evidence="4" id="KW-0808">Transferase</keyword>
<comment type="catalytic activity">
    <reaction evidence="11">
        <text>apo-[ACP] + CoA = holo-[ACP] + adenosine 3',5'-bisphosphate + H(+)</text>
        <dbReference type="Rhea" id="RHEA:12068"/>
        <dbReference type="Rhea" id="RHEA-COMP:9685"/>
        <dbReference type="Rhea" id="RHEA-COMP:9690"/>
        <dbReference type="ChEBI" id="CHEBI:15378"/>
        <dbReference type="ChEBI" id="CHEBI:29999"/>
        <dbReference type="ChEBI" id="CHEBI:57287"/>
        <dbReference type="ChEBI" id="CHEBI:58343"/>
        <dbReference type="ChEBI" id="CHEBI:64479"/>
        <dbReference type="EC" id="2.7.8.7"/>
    </reaction>
    <physiologicalReaction direction="left-to-right" evidence="11">
        <dbReference type="Rhea" id="RHEA:12069"/>
    </physiologicalReaction>
</comment>
<dbReference type="PANTHER" id="PTHR12223">
    <property type="entry name" value="VESICULAR MANNOSE-BINDING LECTIN"/>
    <property type="match status" value="1"/>
</dbReference>
<name>A0ABR1EC54_NECAM</name>
<keyword evidence="17" id="KW-1185">Reference proteome</keyword>
<comment type="caution">
    <text evidence="16">The sequence shown here is derived from an EMBL/GenBank/DDBJ whole genome shotgun (WGS) entry which is preliminary data.</text>
</comment>
<keyword evidence="8 13" id="KW-0472">Membrane</keyword>
<protein>
    <recommendedName>
        <fullName evidence="3">L-aminoadipate-semialdehyde dehydrogenase-phosphopantetheinyl transferase</fullName>
    </recommendedName>
    <alternativeName>
        <fullName evidence="9">4'-phosphopantetheinyl transferase</fullName>
    </alternativeName>
    <alternativeName>
        <fullName evidence="10">Alpha-aminoadipic semialdehyde dehydrogenase-phosphopantetheinyl transferase</fullName>
    </alternativeName>
</protein>
<comment type="catalytic activity">
    <reaction evidence="12">
        <text>apo-[ACP] + acetyl-CoA = acetyl-[ACP] + adenosine 3',5'-bisphosphate + H(+)</text>
        <dbReference type="Rhea" id="RHEA:46564"/>
        <dbReference type="Rhea" id="RHEA-COMP:9621"/>
        <dbReference type="Rhea" id="RHEA-COMP:9690"/>
        <dbReference type="ChEBI" id="CHEBI:15378"/>
        <dbReference type="ChEBI" id="CHEBI:29999"/>
        <dbReference type="ChEBI" id="CHEBI:57288"/>
        <dbReference type="ChEBI" id="CHEBI:58343"/>
        <dbReference type="ChEBI" id="CHEBI:78446"/>
    </reaction>
    <physiologicalReaction direction="left-to-right" evidence="12">
        <dbReference type="Rhea" id="RHEA:46565"/>
    </physiologicalReaction>
</comment>
<dbReference type="Pfam" id="PF03388">
    <property type="entry name" value="Lectin_leg-like"/>
    <property type="match status" value="1"/>
</dbReference>
<comment type="subcellular location">
    <subcellularLocation>
        <location evidence="1">Membrane</location>
        <topology evidence="1">Single-pass type I membrane protein</topology>
    </subcellularLocation>
</comment>
<evidence type="ECO:0000256" key="3">
    <source>
        <dbReference type="ARBA" id="ARBA00016301"/>
    </source>
</evidence>
<evidence type="ECO:0000256" key="5">
    <source>
        <dbReference type="ARBA" id="ARBA00022692"/>
    </source>
</evidence>
<dbReference type="InterPro" id="IPR005052">
    <property type="entry name" value="Lectin_leg"/>
</dbReference>
<dbReference type="SUPFAM" id="SSF56214">
    <property type="entry name" value="4'-phosphopantetheinyl transferase"/>
    <property type="match status" value="2"/>
</dbReference>
<feature type="signal peptide" evidence="14">
    <location>
        <begin position="1"/>
        <end position="17"/>
    </location>
</feature>
<dbReference type="Pfam" id="PF01648">
    <property type="entry name" value="ACPS"/>
    <property type="match status" value="1"/>
</dbReference>
<dbReference type="Gene3D" id="3.90.470.20">
    <property type="entry name" value="4'-phosphopantetheinyl transferase domain"/>
    <property type="match status" value="2"/>
</dbReference>
<dbReference type="InterPro" id="IPR051136">
    <property type="entry name" value="Intracellular_Lectin-GPT"/>
</dbReference>
<evidence type="ECO:0000256" key="9">
    <source>
        <dbReference type="ARBA" id="ARBA00030484"/>
    </source>
</evidence>
<keyword evidence="5 13" id="KW-0812">Transmembrane</keyword>
<dbReference type="PROSITE" id="PS51328">
    <property type="entry name" value="L_LECTIN_LIKE"/>
    <property type="match status" value="1"/>
</dbReference>
<dbReference type="InterPro" id="IPR055066">
    <property type="entry name" value="AASDHPPT_N"/>
</dbReference>
<reference evidence="16 17" key="1">
    <citation type="submission" date="2023-08" db="EMBL/GenBank/DDBJ databases">
        <title>A Necator americanus chromosomal reference genome.</title>
        <authorList>
            <person name="Ilik V."/>
            <person name="Petrzelkova K.J."/>
            <person name="Pardy F."/>
            <person name="Fuh T."/>
            <person name="Niatou-Singa F.S."/>
            <person name="Gouil Q."/>
            <person name="Baker L."/>
            <person name="Ritchie M.E."/>
            <person name="Jex A.R."/>
            <person name="Gazzola D."/>
            <person name="Li H."/>
            <person name="Toshio Fujiwara R."/>
            <person name="Zhan B."/>
            <person name="Aroian R.V."/>
            <person name="Pafco B."/>
            <person name="Schwarz E.M."/>
        </authorList>
    </citation>
    <scope>NUCLEOTIDE SEQUENCE [LARGE SCALE GENOMIC DNA]</scope>
    <source>
        <strain evidence="16 17">Aroian</strain>
        <tissue evidence="16">Whole animal</tissue>
    </source>
</reference>
<dbReference type="InterPro" id="IPR037143">
    <property type="entry name" value="4-PPantetheinyl_Trfase_dom_sf"/>
</dbReference>
<accession>A0ABR1EC54</accession>